<keyword evidence="2 4" id="KW-0378">Hydrolase</keyword>
<dbReference type="PANTHER" id="PTHR42812:SF5">
    <property type="entry name" value="ENDO-ARABINASE"/>
    <property type="match status" value="1"/>
</dbReference>
<evidence type="ECO:0000256" key="5">
    <source>
        <dbReference type="SAM" id="MobiDB-lite"/>
    </source>
</evidence>
<evidence type="ECO:0000256" key="6">
    <source>
        <dbReference type="SAM" id="SignalP"/>
    </source>
</evidence>
<evidence type="ECO:0000256" key="1">
    <source>
        <dbReference type="ARBA" id="ARBA00009865"/>
    </source>
</evidence>
<dbReference type="GO" id="GO:0005975">
    <property type="term" value="P:carbohydrate metabolic process"/>
    <property type="evidence" value="ECO:0007669"/>
    <property type="project" value="InterPro"/>
</dbReference>
<dbReference type="InterPro" id="IPR006710">
    <property type="entry name" value="Glyco_hydro_43"/>
</dbReference>
<evidence type="ECO:0000313" key="8">
    <source>
        <dbReference type="Proteomes" id="UP000239485"/>
    </source>
</evidence>
<comment type="similarity">
    <text evidence="1 4">Belongs to the glycosyl hydrolase 43 family.</text>
</comment>
<evidence type="ECO:0000256" key="4">
    <source>
        <dbReference type="RuleBase" id="RU361187"/>
    </source>
</evidence>
<dbReference type="InterPro" id="IPR051795">
    <property type="entry name" value="Glycosyl_Hydrlase_43"/>
</dbReference>
<dbReference type="AlphaFoldDB" id="A0A2S6IH02"/>
<dbReference type="InterPro" id="IPR023296">
    <property type="entry name" value="Glyco_hydro_beta-prop_sf"/>
</dbReference>
<dbReference type="OrthoDB" id="9758923at2"/>
<evidence type="ECO:0000256" key="2">
    <source>
        <dbReference type="ARBA" id="ARBA00022801"/>
    </source>
</evidence>
<organism evidence="7 8">
    <name type="scientific">Kineococcus xinjiangensis</name>
    <dbReference type="NCBI Taxonomy" id="512762"/>
    <lineage>
        <taxon>Bacteria</taxon>
        <taxon>Bacillati</taxon>
        <taxon>Actinomycetota</taxon>
        <taxon>Actinomycetes</taxon>
        <taxon>Kineosporiales</taxon>
        <taxon>Kineosporiaceae</taxon>
        <taxon>Kineococcus</taxon>
    </lineage>
</organism>
<dbReference type="PANTHER" id="PTHR42812">
    <property type="entry name" value="BETA-XYLOSIDASE"/>
    <property type="match status" value="1"/>
</dbReference>
<dbReference type="PROSITE" id="PS51257">
    <property type="entry name" value="PROKAR_LIPOPROTEIN"/>
    <property type="match status" value="1"/>
</dbReference>
<name>A0A2S6IH02_9ACTN</name>
<evidence type="ECO:0000256" key="3">
    <source>
        <dbReference type="ARBA" id="ARBA00023295"/>
    </source>
</evidence>
<keyword evidence="6" id="KW-0732">Signal</keyword>
<dbReference type="Proteomes" id="UP000239485">
    <property type="component" value="Unassembled WGS sequence"/>
</dbReference>
<dbReference type="RefSeq" id="WP_104433770.1">
    <property type="nucleotide sequence ID" value="NZ_PTJD01000010.1"/>
</dbReference>
<sequence length="599" mass="62571">MHRSPHGSPRLRAPAALALATALLTACTGSAGDGGRSADGLDSERTGSERTGAEGTDPGASGRTSSEQTWFEPGTAWVGDFGDPHVVLHEGTYYAYASPVGGRYLPVLTSTDLETWTVHPRWSDDGPPGRPGYDPHTDEEIPREIREAGLDDWGTYDLNDALVRPASWGLHHQQGPWLSRDLWASSAFPLGDAWYAYSAVRVSPDRFCLTVASAPSPLGPFRDVSGDAPIQCQPVERDPGGSIDPSPYTDPATGRSFLLWKASGKPDVRPSSLQAVELGADGKPLPGAPVTTLLETNHDAAWEGDTIENPSMVTHRGTTYLFYSANYSGVLDADGRSNYASGYAICPQGPLGPCTRPDPQVPLLGSEGERQGPGGSAGFVDAEGELRMAYAAFRLGENLGGAHPHPRRMGIVTLEQAPDGRLTVQGQQRDPAGAVTRAAEQLAGTGGDLGRPLGPVQPTPDGRGWFQAFERGWVYSAAATGAHAVRGAVAEAWLATGAESGPLGFPTTDEARTPGGGGTFAHFEGGSVYASPRTGAHWVRGAIRTAWGDSGWEAGPLGFPVSDEQVVPGGWRSDFEGGSITVDAATGQASTTLTGGAGG</sequence>
<dbReference type="InterPro" id="IPR013207">
    <property type="entry name" value="LGFP"/>
</dbReference>
<feature type="chain" id="PRO_5038347028" evidence="6">
    <location>
        <begin position="32"/>
        <end position="599"/>
    </location>
</feature>
<proteinExistence type="inferred from homology"/>
<evidence type="ECO:0000313" key="7">
    <source>
        <dbReference type="EMBL" id="PPK93495.1"/>
    </source>
</evidence>
<feature type="compositionally biased region" description="Basic and acidic residues" evidence="5">
    <location>
        <begin position="42"/>
        <end position="52"/>
    </location>
</feature>
<dbReference type="Pfam" id="PF08310">
    <property type="entry name" value="LGFP"/>
    <property type="match status" value="3"/>
</dbReference>
<gene>
    <name evidence="7" type="ORF">CLV92_110123</name>
</gene>
<protein>
    <submittedName>
        <fullName evidence="7">LGFP repeat-containing protein</fullName>
    </submittedName>
</protein>
<dbReference type="Pfam" id="PF04616">
    <property type="entry name" value="Glyco_hydro_43"/>
    <property type="match status" value="1"/>
</dbReference>
<keyword evidence="8" id="KW-1185">Reference proteome</keyword>
<dbReference type="SUPFAM" id="SSF75005">
    <property type="entry name" value="Arabinanase/levansucrase/invertase"/>
    <property type="match status" value="1"/>
</dbReference>
<feature type="region of interest" description="Disordered" evidence="5">
    <location>
        <begin position="119"/>
        <end position="138"/>
    </location>
</feature>
<accession>A0A2S6IH02</accession>
<feature type="signal peptide" evidence="6">
    <location>
        <begin position="1"/>
        <end position="31"/>
    </location>
</feature>
<dbReference type="Gene3D" id="2.115.10.20">
    <property type="entry name" value="Glycosyl hydrolase domain, family 43"/>
    <property type="match status" value="1"/>
</dbReference>
<dbReference type="EMBL" id="PTJD01000010">
    <property type="protein sequence ID" value="PPK93495.1"/>
    <property type="molecule type" value="Genomic_DNA"/>
</dbReference>
<feature type="region of interest" description="Disordered" evidence="5">
    <location>
        <begin position="28"/>
        <end position="68"/>
    </location>
</feature>
<comment type="caution">
    <text evidence="7">The sequence shown here is derived from an EMBL/GenBank/DDBJ whole genome shotgun (WGS) entry which is preliminary data.</text>
</comment>
<keyword evidence="3 4" id="KW-0326">Glycosidase</keyword>
<dbReference type="GO" id="GO:0004553">
    <property type="term" value="F:hydrolase activity, hydrolyzing O-glycosyl compounds"/>
    <property type="evidence" value="ECO:0007669"/>
    <property type="project" value="InterPro"/>
</dbReference>
<reference evidence="7 8" key="1">
    <citation type="submission" date="2018-02" db="EMBL/GenBank/DDBJ databases">
        <title>Genomic Encyclopedia of Archaeal and Bacterial Type Strains, Phase II (KMG-II): from individual species to whole genera.</title>
        <authorList>
            <person name="Goeker M."/>
        </authorList>
    </citation>
    <scope>NUCLEOTIDE SEQUENCE [LARGE SCALE GENOMIC DNA]</scope>
    <source>
        <strain evidence="7 8">DSM 22857</strain>
    </source>
</reference>